<evidence type="ECO:0000313" key="3">
    <source>
        <dbReference type="Proteomes" id="UP000078046"/>
    </source>
</evidence>
<dbReference type="EMBL" id="LWCA01000479">
    <property type="protein sequence ID" value="OAF68264.1"/>
    <property type="molecule type" value="Genomic_DNA"/>
</dbReference>
<organism evidence="2 3">
    <name type="scientific">Intoshia linei</name>
    <dbReference type="NCBI Taxonomy" id="1819745"/>
    <lineage>
        <taxon>Eukaryota</taxon>
        <taxon>Metazoa</taxon>
        <taxon>Spiralia</taxon>
        <taxon>Lophotrochozoa</taxon>
        <taxon>Mesozoa</taxon>
        <taxon>Orthonectida</taxon>
        <taxon>Rhopaluridae</taxon>
        <taxon>Intoshia</taxon>
    </lineage>
</organism>
<evidence type="ECO:0000313" key="2">
    <source>
        <dbReference type="EMBL" id="OAF68264.1"/>
    </source>
</evidence>
<dbReference type="Proteomes" id="UP000078046">
    <property type="component" value="Unassembled WGS sequence"/>
</dbReference>
<feature type="coiled-coil region" evidence="1">
    <location>
        <begin position="232"/>
        <end position="259"/>
    </location>
</feature>
<accession>A0A177B4C7</accession>
<feature type="coiled-coil region" evidence="1">
    <location>
        <begin position="140"/>
        <end position="203"/>
    </location>
</feature>
<protein>
    <submittedName>
        <fullName evidence="2">Uncharacterized protein</fullName>
    </submittedName>
</protein>
<keyword evidence="1" id="KW-0175">Coiled coil</keyword>
<reference evidence="2 3" key="1">
    <citation type="submission" date="2016-04" db="EMBL/GenBank/DDBJ databases">
        <title>The genome of Intoshia linei affirms orthonectids as highly simplified spiralians.</title>
        <authorList>
            <person name="Mikhailov K.V."/>
            <person name="Slusarev G.S."/>
            <person name="Nikitin M.A."/>
            <person name="Logacheva M.D."/>
            <person name="Penin A."/>
            <person name="Aleoshin V."/>
            <person name="Panchin Y.V."/>
        </authorList>
    </citation>
    <scope>NUCLEOTIDE SEQUENCE [LARGE SCALE GENOMIC DNA]</scope>
    <source>
        <strain evidence="2">Intl2013</strain>
        <tissue evidence="2">Whole animal</tissue>
    </source>
</reference>
<dbReference type="AlphaFoldDB" id="A0A177B4C7"/>
<evidence type="ECO:0000256" key="1">
    <source>
        <dbReference type="SAM" id="Coils"/>
    </source>
</evidence>
<dbReference type="OrthoDB" id="10256467at2759"/>
<sequence>MTHRLPKSIRKLTKNETICEYCGISYLIKRQIENLQRELKKTQKRLSQYRTFKKDNVLLLNCQTLHLDNVKNLTERLLNFESTIDSNINKMSMKICTSRSKIKNNTNNVMQYQHINDTKNEFNLKIKSLNADYNILMKNTATEKNKFEEKESNLKRHNERLENELKFLKSNNENEKSKNKKEYDELKKTIDNYSYKNDELQENCSYYQKLLSRKDEQMNIKIFKLKEKERNLHNVNYINKKLSTQLKQLKDEISNCKTLFNTEYGKLQNSIHSSIKLSFENLKQEYQKNLKNAGRDKFKMEQQYTLSQQKIVDKDKELYILNEKNGILKNEKEINLVKYKTLVDIIDKDKMEINRLKLRNTVLENIVQDECNERVQLINKYKKLQELVGFNQFN</sequence>
<proteinExistence type="predicted"/>
<name>A0A177B4C7_9BILA</name>
<feature type="coiled-coil region" evidence="1">
    <location>
        <begin position="25"/>
        <end position="52"/>
    </location>
</feature>
<gene>
    <name evidence="2" type="ORF">A3Q56_03992</name>
</gene>
<keyword evidence="3" id="KW-1185">Reference proteome</keyword>
<comment type="caution">
    <text evidence="2">The sequence shown here is derived from an EMBL/GenBank/DDBJ whole genome shotgun (WGS) entry which is preliminary data.</text>
</comment>